<feature type="region of interest" description="Disordered" evidence="1">
    <location>
        <begin position="148"/>
        <end position="209"/>
    </location>
</feature>
<feature type="compositionally biased region" description="Acidic residues" evidence="1">
    <location>
        <begin position="22"/>
        <end position="34"/>
    </location>
</feature>
<feature type="region of interest" description="Disordered" evidence="1">
    <location>
        <begin position="1"/>
        <end position="64"/>
    </location>
</feature>
<protein>
    <submittedName>
        <fullName evidence="2">Uncharacterized protein</fullName>
    </submittedName>
</protein>
<reference evidence="2" key="1">
    <citation type="submission" date="2023-10" db="EMBL/GenBank/DDBJ databases">
        <title>Genome assemblies of two species of porcelain crab, Petrolisthes cinctipes and Petrolisthes manimaculis (Anomura: Porcellanidae).</title>
        <authorList>
            <person name="Angst P."/>
        </authorList>
    </citation>
    <scope>NUCLEOTIDE SEQUENCE</scope>
    <source>
        <strain evidence="2">PB745_01</strain>
        <tissue evidence="2">Gill</tissue>
    </source>
</reference>
<keyword evidence="3" id="KW-1185">Reference proteome</keyword>
<feature type="compositionally biased region" description="Low complexity" evidence="1">
    <location>
        <begin position="1"/>
        <end position="12"/>
    </location>
</feature>
<evidence type="ECO:0000256" key="1">
    <source>
        <dbReference type="SAM" id="MobiDB-lite"/>
    </source>
</evidence>
<dbReference type="EMBL" id="JAWQEG010004239">
    <property type="protein sequence ID" value="KAK3862452.1"/>
    <property type="molecule type" value="Genomic_DNA"/>
</dbReference>
<feature type="compositionally biased region" description="Polar residues" evidence="1">
    <location>
        <begin position="184"/>
        <end position="195"/>
    </location>
</feature>
<evidence type="ECO:0000313" key="2">
    <source>
        <dbReference type="EMBL" id="KAK3862452.1"/>
    </source>
</evidence>
<evidence type="ECO:0000313" key="3">
    <source>
        <dbReference type="Proteomes" id="UP001286313"/>
    </source>
</evidence>
<feature type="compositionally biased region" description="Pro residues" evidence="1">
    <location>
        <begin position="151"/>
        <end position="173"/>
    </location>
</feature>
<dbReference type="Proteomes" id="UP001286313">
    <property type="component" value="Unassembled WGS sequence"/>
</dbReference>
<feature type="compositionally biased region" description="Low complexity" evidence="1">
    <location>
        <begin position="196"/>
        <end position="209"/>
    </location>
</feature>
<dbReference type="AlphaFoldDB" id="A0AAE1EVW9"/>
<accession>A0AAE1EVW9</accession>
<comment type="caution">
    <text evidence="2">The sequence shown here is derived from an EMBL/GenBank/DDBJ whole genome shotgun (WGS) entry which is preliminary data.</text>
</comment>
<sequence length="209" mass="22392">MATQQQQQQQQQLVGDAASVAMDEEDPYSDDDVDAVATPLRPAYPPASQSNSFTPPTAGPGPSCVHHQTLHVTTSLAHDLFPTQVSEPHYTNHPGYPWSVPHPSTSPLPFQPVLGAPCPHMGYYPVGVALSRVAQVLEATQPPYLLLPHHPNVPPVPPPQPQPPHSHLPPAPPNTAHAHRGHNRQQPSQYLTCGKSTSCSSLVSTSATK</sequence>
<gene>
    <name evidence="2" type="ORF">Pcinc_031688</name>
</gene>
<proteinExistence type="predicted"/>
<organism evidence="2 3">
    <name type="scientific">Petrolisthes cinctipes</name>
    <name type="common">Flat porcelain crab</name>
    <dbReference type="NCBI Taxonomy" id="88211"/>
    <lineage>
        <taxon>Eukaryota</taxon>
        <taxon>Metazoa</taxon>
        <taxon>Ecdysozoa</taxon>
        <taxon>Arthropoda</taxon>
        <taxon>Crustacea</taxon>
        <taxon>Multicrustacea</taxon>
        <taxon>Malacostraca</taxon>
        <taxon>Eumalacostraca</taxon>
        <taxon>Eucarida</taxon>
        <taxon>Decapoda</taxon>
        <taxon>Pleocyemata</taxon>
        <taxon>Anomura</taxon>
        <taxon>Galatheoidea</taxon>
        <taxon>Porcellanidae</taxon>
        <taxon>Petrolisthes</taxon>
    </lineage>
</organism>
<name>A0AAE1EVW9_PETCI</name>